<dbReference type="SUPFAM" id="SSF55347">
    <property type="entry name" value="Glyceraldehyde-3-phosphate dehydrogenase-like, C-terminal domain"/>
    <property type="match status" value="1"/>
</dbReference>
<dbReference type="InterPro" id="IPR050984">
    <property type="entry name" value="Gfo/Idh/MocA_domain"/>
</dbReference>
<comment type="similarity">
    <text evidence="1">Belongs to the Gfo/Idh/MocA family.</text>
</comment>
<organism evidence="8 9">
    <name type="scientific">Mortierella alpina</name>
    <name type="common">Oleaginous fungus</name>
    <name type="synonym">Mortierella renispora</name>
    <dbReference type="NCBI Taxonomy" id="64518"/>
    <lineage>
        <taxon>Eukaryota</taxon>
        <taxon>Fungi</taxon>
        <taxon>Fungi incertae sedis</taxon>
        <taxon>Mucoromycota</taxon>
        <taxon>Mortierellomycotina</taxon>
        <taxon>Mortierellomycetes</taxon>
        <taxon>Mortierellales</taxon>
        <taxon>Mortierellaceae</taxon>
        <taxon>Mortierella</taxon>
    </lineage>
</organism>
<keyword evidence="9" id="KW-1185">Reference proteome</keyword>
<dbReference type="InterPro" id="IPR055170">
    <property type="entry name" value="GFO_IDH_MocA-like_dom"/>
</dbReference>
<dbReference type="OrthoDB" id="2129491at2759"/>
<dbReference type="EMBL" id="JAAAHY010000061">
    <property type="protein sequence ID" value="KAF9967714.1"/>
    <property type="molecule type" value="Genomic_DNA"/>
</dbReference>
<dbReference type="InterPro" id="IPR000683">
    <property type="entry name" value="Gfo/Idh/MocA-like_OxRdtase_N"/>
</dbReference>
<comment type="caution">
    <text evidence="8">The sequence shown here is derived from an EMBL/GenBank/DDBJ whole genome shotgun (WGS) entry which is preliminary data.</text>
</comment>
<gene>
    <name evidence="8" type="ORF">BGZ70_008462</name>
</gene>
<dbReference type="GO" id="GO:0000166">
    <property type="term" value="F:nucleotide binding"/>
    <property type="evidence" value="ECO:0007669"/>
    <property type="project" value="InterPro"/>
</dbReference>
<evidence type="ECO:0000313" key="9">
    <source>
        <dbReference type="Proteomes" id="UP000738359"/>
    </source>
</evidence>
<proteinExistence type="inferred from homology"/>
<evidence type="ECO:0000256" key="5">
    <source>
        <dbReference type="ARBA" id="ARBA00049233"/>
    </source>
</evidence>
<dbReference type="PANTHER" id="PTHR22604">
    <property type="entry name" value="OXIDOREDUCTASES"/>
    <property type="match status" value="1"/>
</dbReference>
<dbReference type="SUPFAM" id="SSF51735">
    <property type="entry name" value="NAD(P)-binding Rossmann-fold domains"/>
    <property type="match status" value="1"/>
</dbReference>
<evidence type="ECO:0000259" key="6">
    <source>
        <dbReference type="Pfam" id="PF01408"/>
    </source>
</evidence>
<dbReference type="GO" id="GO:0047837">
    <property type="term" value="F:D-xylose 1-dehydrogenase (NADP+) activity"/>
    <property type="evidence" value="ECO:0007669"/>
    <property type="project" value="UniProtKB-EC"/>
</dbReference>
<dbReference type="Gene3D" id="3.40.50.720">
    <property type="entry name" value="NAD(P)-binding Rossmann-like Domain"/>
    <property type="match status" value="1"/>
</dbReference>
<evidence type="ECO:0000259" key="7">
    <source>
        <dbReference type="Pfam" id="PF22725"/>
    </source>
</evidence>
<protein>
    <recommendedName>
        <fullName evidence="3">D-xylose 1-dehydrogenase (NADP(+), D-xylono-1,5-lactone-forming)</fullName>
        <ecNumber evidence="3">1.1.1.179</ecNumber>
    </recommendedName>
    <alternativeName>
        <fullName evidence="4">D-xylose-NADP dehydrogenase</fullName>
    </alternativeName>
</protein>
<evidence type="ECO:0000256" key="3">
    <source>
        <dbReference type="ARBA" id="ARBA00038984"/>
    </source>
</evidence>
<comment type="catalytic activity">
    <reaction evidence="5">
        <text>D-xylose + NADP(+) = D-xylono-1,5-lactone + NADPH + H(+)</text>
        <dbReference type="Rhea" id="RHEA:22000"/>
        <dbReference type="ChEBI" id="CHEBI:15378"/>
        <dbReference type="ChEBI" id="CHEBI:15867"/>
        <dbReference type="ChEBI" id="CHEBI:53455"/>
        <dbReference type="ChEBI" id="CHEBI:57783"/>
        <dbReference type="ChEBI" id="CHEBI:58349"/>
        <dbReference type="EC" id="1.1.1.179"/>
    </reaction>
</comment>
<name>A0A9P6JE09_MORAP</name>
<reference evidence="8" key="1">
    <citation type="journal article" date="2020" name="Fungal Divers.">
        <title>Resolving the Mortierellaceae phylogeny through synthesis of multi-gene phylogenetics and phylogenomics.</title>
        <authorList>
            <person name="Vandepol N."/>
            <person name="Liber J."/>
            <person name="Desiro A."/>
            <person name="Na H."/>
            <person name="Kennedy M."/>
            <person name="Barry K."/>
            <person name="Grigoriev I.V."/>
            <person name="Miller A.N."/>
            <person name="O'Donnell K."/>
            <person name="Stajich J.E."/>
            <person name="Bonito G."/>
        </authorList>
    </citation>
    <scope>NUCLEOTIDE SEQUENCE</scope>
    <source>
        <strain evidence="8">CK1249</strain>
    </source>
</reference>
<dbReference type="EC" id="1.1.1.179" evidence="3"/>
<evidence type="ECO:0000256" key="4">
    <source>
        <dbReference type="ARBA" id="ARBA00042988"/>
    </source>
</evidence>
<sequence length="376" mass="41183">MSADSSPGFFARRKLASPATSVSKDPDALRIGILGAANIAPQVLVYPAKSMRSVVIASVAARDQTKAKEFADRHGIPTTHVSYDALISDPAIDCIYNPLPNGLHYEWTKKALEAGKHVLLEKPATSNATQAKELFALAKDKNLVLLEAFHYRFHPASIHFRQLLQKHIADGHPLTSVRAIFPIPAMFSLSDIRFNYKLAGGTMMDCGCYAVNAVRHYTGLEVDSVQEAKPKIISEDIDGRMDAVLNMKGNHSGGVQAVIAASLTNPWLSLQTYKELPPRFEAETDDKIFTFGLFVLAGFYHYITIKDKAKGTSETQKVYGEGYMTYRYQLEAFVKAVKGGGKDTESIAGWVTGEDSIANMTAIDAIYTAAGMKIRE</sequence>
<evidence type="ECO:0000256" key="1">
    <source>
        <dbReference type="ARBA" id="ARBA00010928"/>
    </source>
</evidence>
<dbReference type="InterPro" id="IPR036291">
    <property type="entry name" value="NAD(P)-bd_dom_sf"/>
</dbReference>
<dbReference type="AlphaFoldDB" id="A0A9P6JE09"/>
<feature type="domain" description="GFO/IDH/MocA-like oxidoreductase" evidence="7">
    <location>
        <begin position="175"/>
        <end position="266"/>
    </location>
</feature>
<dbReference type="Proteomes" id="UP000738359">
    <property type="component" value="Unassembled WGS sequence"/>
</dbReference>
<dbReference type="Pfam" id="PF22725">
    <property type="entry name" value="GFO_IDH_MocA_C3"/>
    <property type="match status" value="1"/>
</dbReference>
<evidence type="ECO:0000313" key="8">
    <source>
        <dbReference type="EMBL" id="KAF9967714.1"/>
    </source>
</evidence>
<accession>A0A9P6JE09</accession>
<evidence type="ECO:0000256" key="2">
    <source>
        <dbReference type="ARBA" id="ARBA00023002"/>
    </source>
</evidence>
<dbReference type="Gene3D" id="3.30.360.10">
    <property type="entry name" value="Dihydrodipicolinate Reductase, domain 2"/>
    <property type="match status" value="1"/>
</dbReference>
<feature type="domain" description="Gfo/Idh/MocA-like oxidoreductase N-terminal" evidence="6">
    <location>
        <begin position="29"/>
        <end position="146"/>
    </location>
</feature>
<keyword evidence="2" id="KW-0560">Oxidoreductase</keyword>
<dbReference type="Pfam" id="PF01408">
    <property type="entry name" value="GFO_IDH_MocA"/>
    <property type="match status" value="1"/>
</dbReference>
<dbReference type="PANTHER" id="PTHR22604:SF105">
    <property type="entry name" value="TRANS-1,2-DIHYDROBENZENE-1,2-DIOL DEHYDROGENASE"/>
    <property type="match status" value="1"/>
</dbReference>